<comment type="caution">
    <text evidence="2">The sequence shown here is derived from an EMBL/GenBank/DDBJ whole genome shotgun (WGS) entry which is preliminary data.</text>
</comment>
<evidence type="ECO:0000256" key="1">
    <source>
        <dbReference type="SAM" id="MobiDB-lite"/>
    </source>
</evidence>
<evidence type="ECO:0000313" key="2">
    <source>
        <dbReference type="EMBL" id="KAA0679479.1"/>
    </source>
</evidence>
<keyword evidence="3" id="KW-1185">Reference proteome</keyword>
<evidence type="ECO:0000313" key="3">
    <source>
        <dbReference type="Proteomes" id="UP000480854"/>
    </source>
</evidence>
<gene>
    <name evidence="2" type="ORF">DS843_16190</name>
</gene>
<sequence>MASSFYSATAKFVRSLSVSRPVRGFMPPDGTRISSASSTPSKKLNAYGLSPEDDQIARNGAKKIMAEWLAGHE</sequence>
<feature type="region of interest" description="Disordered" evidence="1">
    <location>
        <begin position="27"/>
        <end position="48"/>
    </location>
</feature>
<dbReference type="EMBL" id="QOKW01000012">
    <property type="protein sequence ID" value="KAA0679479.1"/>
    <property type="molecule type" value="Genomic_DNA"/>
</dbReference>
<organism evidence="2 3">
    <name type="scientific">Roseomonas genomospecies 6</name>
    <dbReference type="NCBI Taxonomy" id="214106"/>
    <lineage>
        <taxon>Bacteria</taxon>
        <taxon>Pseudomonadati</taxon>
        <taxon>Pseudomonadota</taxon>
        <taxon>Alphaproteobacteria</taxon>
        <taxon>Acetobacterales</taxon>
        <taxon>Roseomonadaceae</taxon>
        <taxon>Roseomonas</taxon>
    </lineage>
</organism>
<dbReference type="Proteomes" id="UP000480854">
    <property type="component" value="Unassembled WGS sequence"/>
</dbReference>
<reference evidence="2 3" key="1">
    <citation type="submission" date="2018-07" db="EMBL/GenBank/DDBJ databases">
        <title>Genome sequence of Azospirillum sp. ATCC 49961.</title>
        <authorList>
            <person name="Sant'Anna F.H."/>
            <person name="Baldani J.I."/>
            <person name="Zilli J.E."/>
            <person name="Reis V.M."/>
            <person name="Hartmann A."/>
            <person name="Cruz L."/>
            <person name="de Souza E.M."/>
            <person name="de Oliveira Pedrosa F."/>
            <person name="Passaglia L.M.P."/>
        </authorList>
    </citation>
    <scope>NUCLEOTIDE SEQUENCE [LARGE SCALE GENOMIC DNA]</scope>
    <source>
        <strain evidence="2 3">ATCC 49961</strain>
    </source>
</reference>
<proteinExistence type="predicted"/>
<protein>
    <submittedName>
        <fullName evidence="2">Uncharacterized protein</fullName>
    </submittedName>
</protein>
<name>A0A9W7NIB2_9PROT</name>
<accession>A0A9W7NIB2</accession>
<feature type="compositionally biased region" description="Polar residues" evidence="1">
    <location>
        <begin position="32"/>
        <end position="42"/>
    </location>
</feature>
<dbReference type="RefSeq" id="WP_149469929.1">
    <property type="nucleotide sequence ID" value="NZ_QOKW01000012.1"/>
</dbReference>
<dbReference type="AlphaFoldDB" id="A0A9W7NIB2"/>